<evidence type="ECO:0000313" key="6">
    <source>
        <dbReference type="EMBL" id="GIT96262.1"/>
    </source>
</evidence>
<dbReference type="Pfam" id="PF03466">
    <property type="entry name" value="LysR_substrate"/>
    <property type="match status" value="1"/>
</dbReference>
<dbReference type="EMBL" id="BPFH01000005">
    <property type="protein sequence ID" value="GIT96262.1"/>
    <property type="molecule type" value="Genomic_DNA"/>
</dbReference>
<evidence type="ECO:0000256" key="4">
    <source>
        <dbReference type="ARBA" id="ARBA00023163"/>
    </source>
</evidence>
<evidence type="ECO:0000256" key="2">
    <source>
        <dbReference type="ARBA" id="ARBA00023015"/>
    </source>
</evidence>
<evidence type="ECO:0000256" key="1">
    <source>
        <dbReference type="ARBA" id="ARBA00009437"/>
    </source>
</evidence>
<sequence>MQEPIPWNDLALFAAVARTGTLAAAAAETGTSTATLSRRMTAFERQMGKRLFHHGQAGYAITDAGRDLLDRVKRMEAVAADLDRWRADSTAPVRVRISSGVWTALRLAQNLRAFWSPDDPWIPEFVQCHRMLDLARREIDIGIRNLRPDQPWLAGRRTGETTHSVYAVSPEVTDWIGGSFETAPLPSERWVEAHHGAQVVTTANDPALRLSLAEAGLGRVVLPDFIGLTRPKLVRLSDPIAALTREEWLVSHHETRHEPGIRHALDAVGSFLARTPAPPP</sequence>
<comment type="similarity">
    <text evidence="1">Belongs to the LysR transcriptional regulatory family.</text>
</comment>
<gene>
    <name evidence="6" type="primary">hvrB_2</name>
    <name evidence="6" type="ORF">JANAI62_28850</name>
</gene>
<dbReference type="PANTHER" id="PTHR30537:SF3">
    <property type="entry name" value="TRANSCRIPTIONAL REGULATORY PROTEIN"/>
    <property type="match status" value="1"/>
</dbReference>
<evidence type="ECO:0000256" key="3">
    <source>
        <dbReference type="ARBA" id="ARBA00023125"/>
    </source>
</evidence>
<reference evidence="6 7" key="1">
    <citation type="submission" date="2021-05" db="EMBL/GenBank/DDBJ databases">
        <title>Bacteria Genome sequencing.</title>
        <authorList>
            <person name="Takabe Y."/>
            <person name="Nakajima Y."/>
            <person name="Suzuki S."/>
            <person name="Shiozaki T."/>
        </authorList>
    </citation>
    <scope>NUCLEOTIDE SEQUENCE [LARGE SCALE GENOMIC DNA]</scope>
    <source>
        <strain evidence="6 7">AI_62</strain>
    </source>
</reference>
<accession>A0ABQ4NPB8</accession>
<dbReference type="Proteomes" id="UP000786693">
    <property type="component" value="Unassembled WGS sequence"/>
</dbReference>
<dbReference type="InterPro" id="IPR036388">
    <property type="entry name" value="WH-like_DNA-bd_sf"/>
</dbReference>
<keyword evidence="4" id="KW-0804">Transcription</keyword>
<keyword evidence="7" id="KW-1185">Reference proteome</keyword>
<name>A0ABQ4NPB8_9RHOB</name>
<dbReference type="PANTHER" id="PTHR30537">
    <property type="entry name" value="HTH-TYPE TRANSCRIPTIONAL REGULATOR"/>
    <property type="match status" value="1"/>
</dbReference>
<dbReference type="Pfam" id="PF00126">
    <property type="entry name" value="HTH_1"/>
    <property type="match status" value="1"/>
</dbReference>
<dbReference type="InterPro" id="IPR036390">
    <property type="entry name" value="WH_DNA-bd_sf"/>
</dbReference>
<proteinExistence type="inferred from homology"/>
<dbReference type="SUPFAM" id="SSF53850">
    <property type="entry name" value="Periplasmic binding protein-like II"/>
    <property type="match status" value="1"/>
</dbReference>
<organism evidence="6 7">
    <name type="scientific">Jannaschia pagri</name>
    <dbReference type="NCBI Taxonomy" id="2829797"/>
    <lineage>
        <taxon>Bacteria</taxon>
        <taxon>Pseudomonadati</taxon>
        <taxon>Pseudomonadota</taxon>
        <taxon>Alphaproteobacteria</taxon>
        <taxon>Rhodobacterales</taxon>
        <taxon>Roseobacteraceae</taxon>
        <taxon>Jannaschia</taxon>
    </lineage>
</organism>
<evidence type="ECO:0000259" key="5">
    <source>
        <dbReference type="PROSITE" id="PS50931"/>
    </source>
</evidence>
<dbReference type="SUPFAM" id="SSF46785">
    <property type="entry name" value="Winged helix' DNA-binding domain"/>
    <property type="match status" value="1"/>
</dbReference>
<evidence type="ECO:0000313" key="7">
    <source>
        <dbReference type="Proteomes" id="UP000786693"/>
    </source>
</evidence>
<keyword evidence="3" id="KW-0238">DNA-binding</keyword>
<dbReference type="InterPro" id="IPR005119">
    <property type="entry name" value="LysR_subst-bd"/>
</dbReference>
<keyword evidence="2" id="KW-0805">Transcription regulation</keyword>
<feature type="domain" description="HTH lysR-type" evidence="5">
    <location>
        <begin position="5"/>
        <end position="62"/>
    </location>
</feature>
<comment type="caution">
    <text evidence="6">The sequence shown here is derived from an EMBL/GenBank/DDBJ whole genome shotgun (WGS) entry which is preliminary data.</text>
</comment>
<protein>
    <submittedName>
        <fullName evidence="6">LysR family transcriptional regulator</fullName>
    </submittedName>
</protein>
<dbReference type="Gene3D" id="1.10.10.10">
    <property type="entry name" value="Winged helix-like DNA-binding domain superfamily/Winged helix DNA-binding domain"/>
    <property type="match status" value="1"/>
</dbReference>
<dbReference type="PROSITE" id="PS50931">
    <property type="entry name" value="HTH_LYSR"/>
    <property type="match status" value="1"/>
</dbReference>
<dbReference type="InterPro" id="IPR000847">
    <property type="entry name" value="LysR_HTH_N"/>
</dbReference>
<dbReference type="InterPro" id="IPR058163">
    <property type="entry name" value="LysR-type_TF_proteobact-type"/>
</dbReference>
<dbReference type="RefSeq" id="WP_220749758.1">
    <property type="nucleotide sequence ID" value="NZ_BPFH01000005.1"/>
</dbReference>